<reference evidence="2" key="1">
    <citation type="journal article" date="2014" name="Int. J. Syst. Evol. Microbiol.">
        <title>Complete genome sequence of Corynebacterium casei LMG S-19264T (=DSM 44701T), isolated from a smear-ripened cheese.</title>
        <authorList>
            <consortium name="US DOE Joint Genome Institute (JGI-PGF)"/>
            <person name="Walter F."/>
            <person name="Albersmeier A."/>
            <person name="Kalinowski J."/>
            <person name="Ruckert C."/>
        </authorList>
    </citation>
    <scope>NUCLEOTIDE SEQUENCE</scope>
    <source>
        <strain evidence="2">CGMCC 1.10749</strain>
    </source>
</reference>
<feature type="region of interest" description="Disordered" evidence="1">
    <location>
        <begin position="175"/>
        <end position="200"/>
    </location>
</feature>
<comment type="caution">
    <text evidence="2">The sequence shown here is derived from an EMBL/GenBank/DDBJ whole genome shotgun (WGS) entry which is preliminary data.</text>
</comment>
<evidence type="ECO:0000313" key="2">
    <source>
        <dbReference type="EMBL" id="GGB74134.1"/>
    </source>
</evidence>
<organism evidence="2 3">
    <name type="scientific">Knoellia flava</name>
    <dbReference type="NCBI Taxonomy" id="913969"/>
    <lineage>
        <taxon>Bacteria</taxon>
        <taxon>Bacillati</taxon>
        <taxon>Actinomycetota</taxon>
        <taxon>Actinomycetes</taxon>
        <taxon>Micrococcales</taxon>
        <taxon>Intrasporangiaceae</taxon>
        <taxon>Knoellia</taxon>
    </lineage>
</organism>
<feature type="compositionally biased region" description="Low complexity" evidence="1">
    <location>
        <begin position="175"/>
        <end position="185"/>
    </location>
</feature>
<dbReference type="AlphaFoldDB" id="A0A8H9FSJ6"/>
<gene>
    <name evidence="2" type="ORF">GCM10011314_11990</name>
</gene>
<dbReference type="Proteomes" id="UP000628079">
    <property type="component" value="Unassembled WGS sequence"/>
</dbReference>
<evidence type="ECO:0000313" key="3">
    <source>
        <dbReference type="Proteomes" id="UP000628079"/>
    </source>
</evidence>
<dbReference type="InterPro" id="IPR024486">
    <property type="entry name" value="DUF2617"/>
</dbReference>
<dbReference type="EMBL" id="BMEA01000001">
    <property type="protein sequence ID" value="GGB74134.1"/>
    <property type="molecule type" value="Genomic_DNA"/>
</dbReference>
<proteinExistence type="predicted"/>
<evidence type="ECO:0000256" key="1">
    <source>
        <dbReference type="SAM" id="MobiDB-lite"/>
    </source>
</evidence>
<name>A0A8H9FSJ6_9MICO</name>
<protein>
    <recommendedName>
        <fullName evidence="4">DUF2617 family protein</fullName>
    </recommendedName>
</protein>
<accession>A0A8H9FSJ6</accession>
<evidence type="ECO:0008006" key="4">
    <source>
        <dbReference type="Google" id="ProtNLM"/>
    </source>
</evidence>
<dbReference type="Pfam" id="PF10936">
    <property type="entry name" value="DUF2617"/>
    <property type="match status" value="1"/>
</dbReference>
<reference evidence="2" key="2">
    <citation type="submission" date="2020-09" db="EMBL/GenBank/DDBJ databases">
        <authorList>
            <person name="Sun Q."/>
            <person name="Zhou Y."/>
        </authorList>
    </citation>
    <scope>NUCLEOTIDE SEQUENCE</scope>
    <source>
        <strain evidence="2">CGMCC 1.10749</strain>
    </source>
</reference>
<sequence length="200" mass="21226">MHHELDVPYADTRAEDLRWSLDHGELPAVVTAGVDALVDGCPVELRILGASHQVVLEAPGLPRLVETVAYVPGLGDPLPRSGVHTTGGDAPWSYELTSEVEVLAPDDLRDRVASLVADLDGRPDALSAAFPGDRHAVTAVHAEPLPGGGATWRTWHAYPQHGQLVSTRTLVRPAPLAPAVPSARPTDPQPPLEEPACDAR</sequence>